<sequence length="519" mass="58132">MKKNIIKLLTLVALCTPVYGCLDSSLNDDPDKVKASELGKDNLHGTYLTSLQRNVVPEDQNDFQLTEDLVGNMFAGYYAGTQSWEGGYNSTTYAFPDHWKNRPFSVAFTKLMSNWHQLRLKTDSASVLFAMGEVVKVEAMHKTTDIYGPIPYTRFGLQTPVPYDSQEAVYMRFFTELNHAIGVLTNFDKLNPGAKPLDKFDLIYGSDIKKWIRFANSLKLRLAMRCRAVYSGAQKLAEEAVNNSYGVLEDYADNAVMQTVGALSFTYNNPFYNIYSPEGYNEDRMGASMDAYLNGFADPRLPKFFAKAKGDVYRGLRNGLRNGKNFQGNENLSMPTITRSTPYVWMTAAEVWLLRAEGALFGWNMGGTPQELYEKGVSSSLEQYGLAGDVEAYLSSNAKPSAYAGLRGSPAAEAPSDITPAWDDNATQEKKLERIITQKWIAIYPLGQEAWSEFRRTGYPKLFPVVDNLSNGKVNTNEQVRRLPFPASEYDGNKAEVEKAVQLLGGEDTGGTRLWWDKK</sequence>
<dbReference type="InterPro" id="IPR011990">
    <property type="entry name" value="TPR-like_helical_dom_sf"/>
</dbReference>
<protein>
    <recommendedName>
        <fullName evidence="4">Susd and RagB outer membrane lipoprotein</fullName>
    </recommendedName>
</protein>
<feature type="chain" id="PRO_5001668710" description="Susd and RagB outer membrane lipoprotein" evidence="1">
    <location>
        <begin position="21"/>
        <end position="519"/>
    </location>
</feature>
<keyword evidence="3" id="KW-1185">Reference proteome</keyword>
<dbReference type="Pfam" id="PF12741">
    <property type="entry name" value="SusD-like"/>
    <property type="match status" value="1"/>
</dbReference>
<feature type="signal peptide" evidence="1">
    <location>
        <begin position="1"/>
        <end position="20"/>
    </location>
</feature>
<organism evidence="2 3">
    <name type="scientific">Hoylesella loescheii DSM 19665 = JCM 12249 = ATCC 15930</name>
    <dbReference type="NCBI Taxonomy" id="1122985"/>
    <lineage>
        <taxon>Bacteria</taxon>
        <taxon>Pseudomonadati</taxon>
        <taxon>Bacteroidota</taxon>
        <taxon>Bacteroidia</taxon>
        <taxon>Bacteroidales</taxon>
        <taxon>Prevotellaceae</taxon>
        <taxon>Hoylesella</taxon>
    </lineage>
</organism>
<reference evidence="2 3" key="1">
    <citation type="submission" date="2013-08" db="EMBL/GenBank/DDBJ databases">
        <authorList>
            <person name="Weinstock G."/>
            <person name="Sodergren E."/>
            <person name="Wylie T."/>
            <person name="Fulton L."/>
            <person name="Fulton R."/>
            <person name="Fronick C."/>
            <person name="O'Laughlin M."/>
            <person name="Godfrey J."/>
            <person name="Miner T."/>
            <person name="Herter B."/>
            <person name="Appelbaum E."/>
            <person name="Cordes M."/>
            <person name="Lek S."/>
            <person name="Wollam A."/>
            <person name="Pepin K.H."/>
            <person name="Palsikar V.B."/>
            <person name="Mitreva M."/>
            <person name="Wilson R.K."/>
        </authorList>
    </citation>
    <scope>NUCLEOTIDE SEQUENCE [LARGE SCALE GENOMIC DNA]</scope>
    <source>
        <strain evidence="2 3">ATCC 15930</strain>
    </source>
</reference>
<comment type="caution">
    <text evidence="2">The sequence shown here is derived from an EMBL/GenBank/DDBJ whole genome shotgun (WGS) entry which is preliminary data.</text>
</comment>
<dbReference type="Proteomes" id="UP000027442">
    <property type="component" value="Unassembled WGS sequence"/>
</dbReference>
<accession>A0A069QMH2</accession>
<dbReference type="RefSeq" id="WP_018967142.1">
    <property type="nucleotide sequence ID" value="NZ_KB899213.1"/>
</dbReference>
<gene>
    <name evidence="2" type="ORF">HMPREF1991_02903</name>
</gene>
<evidence type="ECO:0000313" key="3">
    <source>
        <dbReference type="Proteomes" id="UP000027442"/>
    </source>
</evidence>
<dbReference type="AlphaFoldDB" id="A0A069QMH2"/>
<proteinExistence type="predicted"/>
<name>A0A069QMH2_HOYLO</name>
<dbReference type="HOGENOM" id="CLU_025928_2_0_10"/>
<dbReference type="PATRIC" id="fig|1122985.7.peg.3000"/>
<evidence type="ECO:0000313" key="2">
    <source>
        <dbReference type="EMBL" id="KDR51036.1"/>
    </source>
</evidence>
<dbReference type="InterPro" id="IPR024302">
    <property type="entry name" value="SusD-like"/>
</dbReference>
<evidence type="ECO:0000256" key="1">
    <source>
        <dbReference type="SAM" id="SignalP"/>
    </source>
</evidence>
<dbReference type="SUPFAM" id="SSF48452">
    <property type="entry name" value="TPR-like"/>
    <property type="match status" value="1"/>
</dbReference>
<dbReference type="Gene3D" id="1.25.40.390">
    <property type="match status" value="1"/>
</dbReference>
<evidence type="ECO:0008006" key="4">
    <source>
        <dbReference type="Google" id="ProtNLM"/>
    </source>
</evidence>
<dbReference type="EMBL" id="JNGW01000125">
    <property type="protein sequence ID" value="KDR51036.1"/>
    <property type="molecule type" value="Genomic_DNA"/>
</dbReference>
<dbReference type="eggNOG" id="COG4198">
    <property type="taxonomic scope" value="Bacteria"/>
</dbReference>
<keyword evidence="1" id="KW-0732">Signal</keyword>